<protein>
    <submittedName>
        <fullName evidence="4">Extracellular solute-binding protein</fullName>
    </submittedName>
</protein>
<evidence type="ECO:0000313" key="4">
    <source>
        <dbReference type="EMBL" id="NBI34495.1"/>
    </source>
</evidence>
<comment type="subcellular location">
    <subcellularLocation>
        <location evidence="1">Periplasm</location>
    </subcellularLocation>
</comment>
<feature type="chain" id="PRO_5029012046" evidence="3">
    <location>
        <begin position="32"/>
        <end position="448"/>
    </location>
</feature>
<accession>A0A7C9JQH2</accession>
<dbReference type="InterPro" id="IPR050490">
    <property type="entry name" value="Bact_solute-bd_prot1"/>
</dbReference>
<dbReference type="Gene3D" id="3.40.190.10">
    <property type="entry name" value="Periplasmic binding protein-like II"/>
    <property type="match status" value="1"/>
</dbReference>
<name>A0A7C9JQH2_9BACT</name>
<dbReference type="EMBL" id="QWKH01000030">
    <property type="protein sequence ID" value="NBI34495.1"/>
    <property type="molecule type" value="Genomic_DNA"/>
</dbReference>
<feature type="signal peptide" evidence="3">
    <location>
        <begin position="1"/>
        <end position="31"/>
    </location>
</feature>
<reference evidence="4" key="1">
    <citation type="submission" date="2018-08" db="EMBL/GenBank/DDBJ databases">
        <title>Murine metabolic-syndrome-specific gut microbial biobank.</title>
        <authorList>
            <person name="Liu C."/>
        </authorList>
    </citation>
    <scope>NUCLEOTIDE SEQUENCE [LARGE SCALE GENOMIC DNA]</scope>
    <source>
        <strain evidence="4">Z82</strain>
    </source>
</reference>
<evidence type="ECO:0000256" key="1">
    <source>
        <dbReference type="ARBA" id="ARBA00004418"/>
    </source>
</evidence>
<dbReference type="GO" id="GO:0042597">
    <property type="term" value="C:periplasmic space"/>
    <property type="evidence" value="ECO:0007669"/>
    <property type="project" value="UniProtKB-SubCell"/>
</dbReference>
<gene>
    <name evidence="4" type="ORF">D1639_05515</name>
</gene>
<proteinExistence type="inferred from homology"/>
<comment type="similarity">
    <text evidence="2">Belongs to the bacterial solute-binding protein 1 family.</text>
</comment>
<dbReference type="PANTHER" id="PTHR43649">
    <property type="entry name" value="ARABINOSE-BINDING PROTEIN-RELATED"/>
    <property type="match status" value="1"/>
</dbReference>
<dbReference type="PANTHER" id="PTHR43649:SF12">
    <property type="entry name" value="DIACETYLCHITOBIOSE BINDING PROTEIN DASA"/>
    <property type="match status" value="1"/>
</dbReference>
<comment type="caution">
    <text evidence="4">The sequence shown here is derived from an EMBL/GenBank/DDBJ whole genome shotgun (WGS) entry which is preliminary data.</text>
</comment>
<evidence type="ECO:0000256" key="3">
    <source>
        <dbReference type="SAM" id="SignalP"/>
    </source>
</evidence>
<dbReference type="PROSITE" id="PS51257">
    <property type="entry name" value="PROKAR_LIPOPROTEIN"/>
    <property type="match status" value="1"/>
</dbReference>
<organism evidence="4">
    <name type="scientific">Muribaculaceae bacterium Z82</name>
    <dbReference type="NCBI Taxonomy" id="2304548"/>
    <lineage>
        <taxon>Bacteria</taxon>
        <taxon>Pseudomonadati</taxon>
        <taxon>Bacteroidota</taxon>
        <taxon>Bacteroidia</taxon>
        <taxon>Bacteroidales</taxon>
        <taxon>Muribaculaceae</taxon>
    </lineage>
</organism>
<sequence length="448" mass="49122">MSGKRAASLMAKQVAAGALACLMAFSALALASCSGGGSERVHLLVKVPRTGHDVVFDDEIVYADQVIRLMADEFCKTPEGGNVDIEVEVFEQNQYDSAVEDSFDTPKSPDVLYGDYFNISTYIHTGRVVSLGDVVSDEVRNDVFDYLWDMSTVEGKVYMMPYLLRQNVLAYNKDLFRQAGLEEYIQDGKIASWSLEDWTSILDTLAERLPSGAFPMMMYAASSQGDTHTMTLLRSAGSSFFDESGHFSLSTPEGVAALDWIQGGVSRGWFPPHAENLEIEDCSSLFREGQLAVYMVNNASVSRYGDTVGLVNFPGPDEQGCATVFVSGFEVFDNGDARKVQAAKDFLSFVYGNEELLSYAAGTLPASKSVSDAYSDQIPYFDLFQENSDNVVDFTGSNPDTRAARDIFYQCIHELLMGNTTPEQAAERIDRECNEAIDAGVAASVLHE</sequence>
<keyword evidence="3" id="KW-0732">Signal</keyword>
<dbReference type="AlphaFoldDB" id="A0A7C9JQH2"/>
<dbReference type="Pfam" id="PF01547">
    <property type="entry name" value="SBP_bac_1"/>
    <property type="match status" value="1"/>
</dbReference>
<evidence type="ECO:0000256" key="2">
    <source>
        <dbReference type="ARBA" id="ARBA00008520"/>
    </source>
</evidence>
<dbReference type="SUPFAM" id="SSF53850">
    <property type="entry name" value="Periplasmic binding protein-like II"/>
    <property type="match status" value="1"/>
</dbReference>
<dbReference type="InterPro" id="IPR006059">
    <property type="entry name" value="SBP"/>
</dbReference>